<gene>
    <name evidence="3" type="ORF">F3K02_23845</name>
</gene>
<reference evidence="3 4" key="1">
    <citation type="submission" date="2019-09" db="EMBL/GenBank/DDBJ databases">
        <title>Hydrogenophaga aromatica sp. nov., isolated from a para-xylene-degrading enrichment culture.</title>
        <authorList>
            <person name="Tancsics A."/>
            <person name="Banerjee S."/>
        </authorList>
    </citation>
    <scope>NUCLEOTIDE SEQUENCE [LARGE SCALE GENOMIC DNA]</scope>
    <source>
        <strain evidence="3 4">D2P1</strain>
    </source>
</reference>
<evidence type="ECO:0000313" key="4">
    <source>
        <dbReference type="Proteomes" id="UP000545507"/>
    </source>
</evidence>
<feature type="compositionally biased region" description="Polar residues" evidence="1">
    <location>
        <begin position="74"/>
        <end position="96"/>
    </location>
</feature>
<evidence type="ECO:0000313" key="3">
    <source>
        <dbReference type="EMBL" id="NWF48261.1"/>
    </source>
</evidence>
<feature type="compositionally biased region" description="Polar residues" evidence="1">
    <location>
        <begin position="32"/>
        <end position="67"/>
    </location>
</feature>
<sequence length="96" mass="9974">MNKAFKSGTAVTAVLLALTTLSTPAMARDRSSSFTGPKGQTVTRNVSRSHGDVSSTTTGPNGKSTSRVVDRSPEGTQAVLTGPNGQTIVRQTTRQP</sequence>
<keyword evidence="4" id="KW-1185">Reference proteome</keyword>
<protein>
    <submittedName>
        <fullName evidence="3">Uncharacterized protein</fullName>
    </submittedName>
</protein>
<comment type="caution">
    <text evidence="3">The sequence shown here is derived from an EMBL/GenBank/DDBJ whole genome shotgun (WGS) entry which is preliminary data.</text>
</comment>
<evidence type="ECO:0000256" key="1">
    <source>
        <dbReference type="SAM" id="MobiDB-lite"/>
    </source>
</evidence>
<organism evidence="3 4">
    <name type="scientific">Hydrogenophaga aromaticivorans</name>
    <dbReference type="NCBI Taxonomy" id="2610898"/>
    <lineage>
        <taxon>Bacteria</taxon>
        <taxon>Pseudomonadati</taxon>
        <taxon>Pseudomonadota</taxon>
        <taxon>Betaproteobacteria</taxon>
        <taxon>Burkholderiales</taxon>
        <taxon>Comamonadaceae</taxon>
        <taxon>Hydrogenophaga</taxon>
    </lineage>
</organism>
<name>A0A7Y8H0I8_9BURK</name>
<evidence type="ECO:0000256" key="2">
    <source>
        <dbReference type="SAM" id="SignalP"/>
    </source>
</evidence>
<accession>A0A7Y8H0I8</accession>
<proteinExistence type="predicted"/>
<dbReference type="AlphaFoldDB" id="A0A7Y8H0I8"/>
<dbReference type="Proteomes" id="UP000545507">
    <property type="component" value="Unassembled WGS sequence"/>
</dbReference>
<dbReference type="EMBL" id="VYGV01000026">
    <property type="protein sequence ID" value="NWF48261.1"/>
    <property type="molecule type" value="Genomic_DNA"/>
</dbReference>
<feature type="region of interest" description="Disordered" evidence="1">
    <location>
        <begin position="22"/>
        <end position="96"/>
    </location>
</feature>
<feature type="signal peptide" evidence="2">
    <location>
        <begin position="1"/>
        <end position="27"/>
    </location>
</feature>
<keyword evidence="2" id="KW-0732">Signal</keyword>
<dbReference type="RefSeq" id="WP_177138791.1">
    <property type="nucleotide sequence ID" value="NZ_VYGV01000026.1"/>
</dbReference>
<feature type="chain" id="PRO_5031432610" evidence="2">
    <location>
        <begin position="28"/>
        <end position="96"/>
    </location>
</feature>